<sequence>SEKEIVSDLRLLRVILERLECSFARQEAKLDKLLNSQTSPCLEPPVSQRQQRSSATPSPHLNGQLFLQNDSEQPLEQPSTYELYLSKILNKDQQCLLFYHPLLEYLPGLAVIGGNVNVKLSREDYEYARAAHKPTVPALRLTDKLFSKETLLKSTVSGTKEFPPLDFSKIAAIKG</sequence>
<dbReference type="Proteomes" id="UP001159405">
    <property type="component" value="Unassembled WGS sequence"/>
</dbReference>
<feature type="region of interest" description="Disordered" evidence="1">
    <location>
        <begin position="41"/>
        <end position="62"/>
    </location>
</feature>
<evidence type="ECO:0000313" key="2">
    <source>
        <dbReference type="EMBL" id="CAH3185454.1"/>
    </source>
</evidence>
<evidence type="ECO:0000313" key="3">
    <source>
        <dbReference type="Proteomes" id="UP001159405"/>
    </source>
</evidence>
<comment type="caution">
    <text evidence="2">The sequence shown here is derived from an EMBL/GenBank/DDBJ whole genome shotgun (WGS) entry which is preliminary data.</text>
</comment>
<organism evidence="2 3">
    <name type="scientific">Porites lobata</name>
    <dbReference type="NCBI Taxonomy" id="104759"/>
    <lineage>
        <taxon>Eukaryota</taxon>
        <taxon>Metazoa</taxon>
        <taxon>Cnidaria</taxon>
        <taxon>Anthozoa</taxon>
        <taxon>Hexacorallia</taxon>
        <taxon>Scleractinia</taxon>
        <taxon>Fungiina</taxon>
        <taxon>Poritidae</taxon>
        <taxon>Porites</taxon>
    </lineage>
</organism>
<accession>A0ABN8S205</accession>
<gene>
    <name evidence="2" type="ORF">PLOB_00032627</name>
</gene>
<name>A0ABN8S205_9CNID</name>
<reference evidence="2 3" key="1">
    <citation type="submission" date="2022-05" db="EMBL/GenBank/DDBJ databases">
        <authorList>
            <consortium name="Genoscope - CEA"/>
            <person name="William W."/>
        </authorList>
    </citation>
    <scope>NUCLEOTIDE SEQUENCE [LARGE SCALE GENOMIC DNA]</scope>
</reference>
<feature type="compositionally biased region" description="Polar residues" evidence="1">
    <location>
        <begin position="47"/>
        <end position="62"/>
    </location>
</feature>
<evidence type="ECO:0000256" key="1">
    <source>
        <dbReference type="SAM" id="MobiDB-lite"/>
    </source>
</evidence>
<keyword evidence="3" id="KW-1185">Reference proteome</keyword>
<protein>
    <submittedName>
        <fullName evidence="2">Uncharacterized protein</fullName>
    </submittedName>
</protein>
<feature type="non-terminal residue" evidence="2">
    <location>
        <position position="175"/>
    </location>
</feature>
<feature type="non-terminal residue" evidence="2">
    <location>
        <position position="1"/>
    </location>
</feature>
<dbReference type="EMBL" id="CALNXK010000427">
    <property type="protein sequence ID" value="CAH3185454.1"/>
    <property type="molecule type" value="Genomic_DNA"/>
</dbReference>
<proteinExistence type="predicted"/>